<gene>
    <name evidence="9" type="primary">dxr</name>
    <name evidence="13" type="ORF">H8730_15710</name>
</gene>
<feature type="binding site" evidence="9">
    <location>
        <position position="151"/>
    </location>
    <ligand>
        <name>1-deoxy-D-xylulose 5-phosphate</name>
        <dbReference type="ChEBI" id="CHEBI:57792"/>
    </ligand>
</feature>
<keyword evidence="4 9" id="KW-0521">NADP</keyword>
<evidence type="ECO:0000256" key="3">
    <source>
        <dbReference type="ARBA" id="ARBA00022723"/>
    </source>
</evidence>
<feature type="binding site" evidence="9">
    <location>
        <position position="220"/>
    </location>
    <ligand>
        <name>Mn(2+)</name>
        <dbReference type="ChEBI" id="CHEBI:29035"/>
    </ligand>
</feature>
<evidence type="ECO:0000256" key="8">
    <source>
        <dbReference type="ARBA" id="ARBA00048543"/>
    </source>
</evidence>
<dbReference type="Pfam" id="PF13288">
    <property type="entry name" value="DXPR_C"/>
    <property type="match status" value="1"/>
</dbReference>
<comment type="cofactor">
    <cofactor evidence="9">
        <name>Mg(2+)</name>
        <dbReference type="ChEBI" id="CHEBI:18420"/>
    </cofactor>
    <cofactor evidence="9">
        <name>Mn(2+)</name>
        <dbReference type="ChEBI" id="CHEBI:29035"/>
    </cofactor>
</comment>
<feature type="binding site" evidence="9">
    <location>
        <position position="124"/>
    </location>
    <ligand>
        <name>1-deoxy-D-xylulose 5-phosphate</name>
        <dbReference type="ChEBI" id="CHEBI:57792"/>
    </ligand>
</feature>
<evidence type="ECO:0000259" key="11">
    <source>
        <dbReference type="Pfam" id="PF08436"/>
    </source>
</evidence>
<reference evidence="13" key="1">
    <citation type="submission" date="2020-08" db="EMBL/GenBank/DDBJ databases">
        <title>Genome public.</title>
        <authorList>
            <person name="Liu C."/>
            <person name="Sun Q."/>
        </authorList>
    </citation>
    <scope>NUCLEOTIDE SEQUENCE</scope>
    <source>
        <strain evidence="13">NSJ-32</strain>
    </source>
</reference>
<dbReference type="InterPro" id="IPR026877">
    <property type="entry name" value="DXPR_C"/>
</dbReference>
<dbReference type="InterPro" id="IPR036291">
    <property type="entry name" value="NAD(P)-bd_dom_sf"/>
</dbReference>
<dbReference type="FunFam" id="3.40.50.720:FF:000045">
    <property type="entry name" value="1-deoxy-D-xylulose 5-phosphate reductoisomerase"/>
    <property type="match status" value="1"/>
</dbReference>
<feature type="binding site" evidence="9">
    <location>
        <position position="149"/>
    </location>
    <ligand>
        <name>Mn(2+)</name>
        <dbReference type="ChEBI" id="CHEBI:29035"/>
    </ligand>
</feature>
<comment type="pathway">
    <text evidence="1 9">Isoprenoid biosynthesis; isopentenyl diphosphate biosynthesis via DXP pathway; isopentenyl diphosphate from 1-deoxy-D-xylulose 5-phosphate: step 1/6.</text>
</comment>
<feature type="domain" description="1-deoxy-D-xylulose 5-phosphate reductoisomerase C-terminal" evidence="11">
    <location>
        <begin position="145"/>
        <end position="228"/>
    </location>
</feature>
<keyword evidence="9" id="KW-0460">Magnesium</keyword>
<feature type="binding site" evidence="9">
    <location>
        <position position="211"/>
    </location>
    <ligand>
        <name>1-deoxy-D-xylulose 5-phosphate</name>
        <dbReference type="ChEBI" id="CHEBI:57792"/>
    </ligand>
</feature>
<feature type="binding site" evidence="9">
    <location>
        <position position="11"/>
    </location>
    <ligand>
        <name>NADPH</name>
        <dbReference type="ChEBI" id="CHEBI:57783"/>
    </ligand>
</feature>
<dbReference type="EC" id="1.1.1.267" evidence="9"/>
<keyword evidence="14" id="KW-1185">Reference proteome</keyword>
<keyword evidence="3 9" id="KW-0479">Metal-binding</keyword>
<dbReference type="GO" id="GO:0030604">
    <property type="term" value="F:1-deoxy-D-xylulose-5-phosphate reductoisomerase activity"/>
    <property type="evidence" value="ECO:0007669"/>
    <property type="project" value="UniProtKB-UniRule"/>
</dbReference>
<comment type="function">
    <text evidence="9">Catalyzes the NADPH-dependent rearrangement and reduction of 1-deoxy-D-xylulose-5-phosphate (DXP) to 2-C-methyl-D-erythritol 4-phosphate (MEP).</text>
</comment>
<dbReference type="GO" id="GO:0030145">
    <property type="term" value="F:manganese ion binding"/>
    <property type="evidence" value="ECO:0007669"/>
    <property type="project" value="TreeGrafter"/>
</dbReference>
<dbReference type="HAMAP" id="MF_00183">
    <property type="entry name" value="DXP_reductoisom"/>
    <property type="match status" value="1"/>
</dbReference>
<dbReference type="InterPro" id="IPR036169">
    <property type="entry name" value="DXPR_C_sf"/>
</dbReference>
<keyword evidence="6 9" id="KW-0464">Manganese</keyword>
<comment type="catalytic activity">
    <reaction evidence="8">
        <text>2-C-methyl-D-erythritol 4-phosphate + NADP(+) = 1-deoxy-D-xylulose 5-phosphate + NADPH + H(+)</text>
        <dbReference type="Rhea" id="RHEA:13717"/>
        <dbReference type="ChEBI" id="CHEBI:15378"/>
        <dbReference type="ChEBI" id="CHEBI:57783"/>
        <dbReference type="ChEBI" id="CHEBI:57792"/>
        <dbReference type="ChEBI" id="CHEBI:58262"/>
        <dbReference type="ChEBI" id="CHEBI:58349"/>
        <dbReference type="EC" id="1.1.1.267"/>
    </reaction>
    <physiologicalReaction direction="right-to-left" evidence="8">
        <dbReference type="Rhea" id="RHEA:13719"/>
    </physiologicalReaction>
</comment>
<dbReference type="NCBIfam" id="TIGR00243">
    <property type="entry name" value="Dxr"/>
    <property type="match status" value="1"/>
</dbReference>
<dbReference type="SUPFAM" id="SSF55347">
    <property type="entry name" value="Glyceraldehyde-3-phosphate dehydrogenase-like, C-terminal domain"/>
    <property type="match status" value="1"/>
</dbReference>
<dbReference type="GO" id="GO:0051484">
    <property type="term" value="P:isopentenyl diphosphate biosynthetic process, methylerythritol 4-phosphate pathway involved in terpenoid biosynthetic process"/>
    <property type="evidence" value="ECO:0007669"/>
    <property type="project" value="UniProtKB-ARBA"/>
</dbReference>
<keyword evidence="5 9" id="KW-0560">Oxidoreductase</keyword>
<comment type="caution">
    <text evidence="9">Lacks conserved residue(s) required for the propagation of feature annotation.</text>
</comment>
<feature type="binding site" evidence="9">
    <location>
        <position position="204"/>
    </location>
    <ligand>
        <name>NADPH</name>
        <dbReference type="ChEBI" id="CHEBI:57783"/>
    </ligand>
</feature>
<dbReference type="GO" id="GO:0070402">
    <property type="term" value="F:NADPH binding"/>
    <property type="evidence" value="ECO:0007669"/>
    <property type="project" value="InterPro"/>
</dbReference>
<feature type="binding site" evidence="9">
    <location>
        <position position="10"/>
    </location>
    <ligand>
        <name>NADPH</name>
        <dbReference type="ChEBI" id="CHEBI:57783"/>
    </ligand>
</feature>
<feature type="binding site" evidence="9">
    <location>
        <position position="150"/>
    </location>
    <ligand>
        <name>1-deoxy-D-xylulose 5-phosphate</name>
        <dbReference type="ChEBI" id="CHEBI:57792"/>
    </ligand>
</feature>
<sequence length="388" mass="42871">MKNIVLLGSTGSIGTQTLDVIEKNPGLGRICALAARGSQLDLFAEQIRKYRPSIAVVYEEEAYWKLKQRLSDVPTRLLWGMQGLLEAVSMEEAELVVTALVGMIGLEPTVRAIQCGKDIALANKETLVCAGELIMKLARQKRVAMLPVDSEHGAIFQCLDQKPAAAVSSIILTASGGPFRGKKQEDLRAITREEALRHPNWVMGQKITIDSATLFNKGLEMIEARWLFDKRPEQIQVVVHPQSIVHSMVEFTDGSILAQMGTPDMRLPIEAAIAYPSRGGQVAPPLELIHCPPLTFEAVDEETFPAVALARHAMKRGGLFPAVLNAANEKAVAEFLQLRIGFLDIYRRVEEALSAFERCTVRRDAYTLEDVLDVVSWVESFWKAGDSH</sequence>
<feature type="binding site" evidence="9">
    <location>
        <position position="220"/>
    </location>
    <ligand>
        <name>1-deoxy-D-xylulose 5-phosphate</name>
        <dbReference type="ChEBI" id="CHEBI:57792"/>
    </ligand>
</feature>
<comment type="similarity">
    <text evidence="2 9">Belongs to the DXR family.</text>
</comment>
<dbReference type="Pfam" id="PF02670">
    <property type="entry name" value="DXP_reductoisom"/>
    <property type="match status" value="1"/>
</dbReference>
<feature type="binding site" evidence="9">
    <location>
        <position position="217"/>
    </location>
    <ligand>
        <name>1-deoxy-D-xylulose 5-phosphate</name>
        <dbReference type="ChEBI" id="CHEBI:57792"/>
    </ligand>
</feature>
<evidence type="ECO:0000256" key="2">
    <source>
        <dbReference type="ARBA" id="ARBA00006825"/>
    </source>
</evidence>
<dbReference type="PIRSF" id="PIRSF006205">
    <property type="entry name" value="Dxp_reductismrs"/>
    <property type="match status" value="1"/>
</dbReference>
<dbReference type="AlphaFoldDB" id="A0A926DTG3"/>
<accession>A0A926DTG3</accession>
<evidence type="ECO:0000256" key="1">
    <source>
        <dbReference type="ARBA" id="ARBA00005094"/>
    </source>
</evidence>
<feature type="binding site" evidence="9">
    <location>
        <position position="216"/>
    </location>
    <ligand>
        <name>1-deoxy-D-xylulose 5-phosphate</name>
        <dbReference type="ChEBI" id="CHEBI:57792"/>
    </ligand>
</feature>
<evidence type="ECO:0000256" key="6">
    <source>
        <dbReference type="ARBA" id="ARBA00023211"/>
    </source>
</evidence>
<feature type="domain" description="DXP reductoisomerase C-terminal" evidence="12">
    <location>
        <begin position="260"/>
        <end position="378"/>
    </location>
</feature>
<evidence type="ECO:0000256" key="7">
    <source>
        <dbReference type="ARBA" id="ARBA00023229"/>
    </source>
</evidence>
<comment type="caution">
    <text evidence="13">The sequence shown here is derived from an EMBL/GenBank/DDBJ whole genome shotgun (WGS) entry which is preliminary data.</text>
</comment>
<dbReference type="InterPro" id="IPR013512">
    <property type="entry name" value="DXP_reductoisomerase_N"/>
</dbReference>
<evidence type="ECO:0000256" key="4">
    <source>
        <dbReference type="ARBA" id="ARBA00022857"/>
    </source>
</evidence>
<feature type="domain" description="1-deoxy-D-xylulose 5-phosphate reductoisomerase N-terminal" evidence="10">
    <location>
        <begin position="4"/>
        <end position="131"/>
    </location>
</feature>
<name>A0A926DTG3_9FIRM</name>
<evidence type="ECO:0000259" key="10">
    <source>
        <dbReference type="Pfam" id="PF02670"/>
    </source>
</evidence>
<dbReference type="PANTHER" id="PTHR30525:SF0">
    <property type="entry name" value="1-DEOXY-D-XYLULOSE 5-PHOSPHATE REDUCTOISOMERASE, CHLOROPLASTIC"/>
    <property type="match status" value="1"/>
</dbReference>
<feature type="binding site" evidence="9">
    <location>
        <position position="175"/>
    </location>
    <ligand>
        <name>1-deoxy-D-xylulose 5-phosphate</name>
        <dbReference type="ChEBI" id="CHEBI:57792"/>
    </ligand>
</feature>
<dbReference type="SUPFAM" id="SSF69055">
    <property type="entry name" value="1-deoxy-D-xylulose-5-phosphate reductoisomerase, C-terminal domain"/>
    <property type="match status" value="1"/>
</dbReference>
<evidence type="ECO:0000256" key="5">
    <source>
        <dbReference type="ARBA" id="ARBA00023002"/>
    </source>
</evidence>
<evidence type="ECO:0000313" key="14">
    <source>
        <dbReference type="Proteomes" id="UP000657006"/>
    </source>
</evidence>
<evidence type="ECO:0000259" key="12">
    <source>
        <dbReference type="Pfam" id="PF13288"/>
    </source>
</evidence>
<feature type="binding site" evidence="9">
    <location>
        <position position="198"/>
    </location>
    <ligand>
        <name>1-deoxy-D-xylulose 5-phosphate</name>
        <dbReference type="ChEBI" id="CHEBI:57792"/>
    </ligand>
</feature>
<dbReference type="PANTHER" id="PTHR30525">
    <property type="entry name" value="1-DEOXY-D-XYLULOSE 5-PHOSPHATE REDUCTOISOMERASE"/>
    <property type="match status" value="1"/>
</dbReference>
<dbReference type="Gene3D" id="1.10.1740.10">
    <property type="match status" value="1"/>
</dbReference>
<dbReference type="InterPro" id="IPR013644">
    <property type="entry name" value="DXP_reductoisomerase_C"/>
</dbReference>
<dbReference type="InterPro" id="IPR003821">
    <property type="entry name" value="DXP_reductoisomerase"/>
</dbReference>
<dbReference type="SUPFAM" id="SSF51735">
    <property type="entry name" value="NAD(P)-binding Rossmann-fold domains"/>
    <property type="match status" value="1"/>
</dbReference>
<dbReference type="RefSeq" id="WP_177720207.1">
    <property type="nucleotide sequence ID" value="NZ_JACRSQ010000039.1"/>
</dbReference>
<evidence type="ECO:0000313" key="13">
    <source>
        <dbReference type="EMBL" id="MBC8544988.1"/>
    </source>
</evidence>
<keyword evidence="7 9" id="KW-0414">Isoprene biosynthesis</keyword>
<protein>
    <recommendedName>
        <fullName evidence="9">1-deoxy-D-xylulose 5-phosphate reductoisomerase</fullName>
        <shortName evidence="9">DXP reductoisomerase</shortName>
        <ecNumber evidence="9">1.1.1.267</ecNumber>
    </recommendedName>
    <alternativeName>
        <fullName evidence="9">1-deoxyxylulose-5-phosphate reductoisomerase</fullName>
    </alternativeName>
    <alternativeName>
        <fullName evidence="9">2-C-methyl-D-erythritol 4-phosphate synthase</fullName>
    </alternativeName>
</protein>
<organism evidence="13 14">
    <name type="scientific">Bianquea renquensis</name>
    <dbReference type="NCBI Taxonomy" id="2763661"/>
    <lineage>
        <taxon>Bacteria</taxon>
        <taxon>Bacillati</taxon>
        <taxon>Bacillota</taxon>
        <taxon>Clostridia</taxon>
        <taxon>Eubacteriales</taxon>
        <taxon>Bianqueaceae</taxon>
        <taxon>Bianquea</taxon>
    </lineage>
</organism>
<feature type="binding site" evidence="9">
    <location>
        <position position="123"/>
    </location>
    <ligand>
        <name>NADPH</name>
        <dbReference type="ChEBI" id="CHEBI:57783"/>
    </ligand>
</feature>
<feature type="binding site" evidence="9">
    <location>
        <position position="151"/>
    </location>
    <ligand>
        <name>Mn(2+)</name>
        <dbReference type="ChEBI" id="CHEBI:29035"/>
    </ligand>
</feature>
<proteinExistence type="inferred from homology"/>
<feature type="binding site" evidence="9">
    <location>
        <position position="13"/>
    </location>
    <ligand>
        <name>NADPH</name>
        <dbReference type="ChEBI" id="CHEBI:57783"/>
    </ligand>
</feature>
<dbReference type="Proteomes" id="UP000657006">
    <property type="component" value="Unassembled WGS sequence"/>
</dbReference>
<dbReference type="EMBL" id="JACRSQ010000039">
    <property type="protein sequence ID" value="MBC8544988.1"/>
    <property type="molecule type" value="Genomic_DNA"/>
</dbReference>
<evidence type="ECO:0000256" key="9">
    <source>
        <dbReference type="HAMAP-Rule" id="MF_00183"/>
    </source>
</evidence>
<feature type="binding site" evidence="9">
    <location>
        <position position="125"/>
    </location>
    <ligand>
        <name>NADPH</name>
        <dbReference type="ChEBI" id="CHEBI:57783"/>
    </ligand>
</feature>
<feature type="binding site" evidence="9">
    <location>
        <position position="12"/>
    </location>
    <ligand>
        <name>NADPH</name>
        <dbReference type="ChEBI" id="CHEBI:57783"/>
    </ligand>
</feature>
<dbReference type="Gene3D" id="3.40.50.720">
    <property type="entry name" value="NAD(P)-binding Rossmann-like Domain"/>
    <property type="match status" value="1"/>
</dbReference>
<dbReference type="Pfam" id="PF08436">
    <property type="entry name" value="DXP_redisom_C"/>
    <property type="match status" value="1"/>
</dbReference>